<evidence type="ECO:0000313" key="3">
    <source>
        <dbReference type="EMBL" id="JAV57908.1"/>
    </source>
</evidence>
<evidence type="ECO:0000256" key="1">
    <source>
        <dbReference type="ARBA" id="ARBA00023054"/>
    </source>
</evidence>
<dbReference type="PANTHER" id="PTHR15157">
    <property type="entry name" value="UV RADIATION RESISTANCE-ASSOCIATED GENE PROTEIN"/>
    <property type="match status" value="1"/>
</dbReference>
<dbReference type="EMBL" id="GEZM01088801">
    <property type="protein sequence ID" value="JAV57908.1"/>
    <property type="molecule type" value="Transcribed_RNA"/>
</dbReference>
<evidence type="ECO:0000256" key="2">
    <source>
        <dbReference type="SAM" id="MobiDB-lite"/>
    </source>
</evidence>
<keyword evidence="1" id="KW-0175">Coiled coil</keyword>
<dbReference type="InterPro" id="IPR018791">
    <property type="entry name" value="UV_resistance/autophagy_Atg14"/>
</dbReference>
<dbReference type="PANTHER" id="PTHR15157:SF5">
    <property type="entry name" value="UV RADIATION RESISTANCE-ASSOCIATED GENE PROTEIN"/>
    <property type="match status" value="1"/>
</dbReference>
<sequence>MNLSIPDSVLAIQGCRQWIPLLTQQLRLRHLQQVSVYNVSSRSSGSFYYTLHLTTMCAPFYTSEKSNSCNPKWKELDAESFTTPSVSAFVIRIWEVRQNETDLVVLTWIINLSGLVYLGGKLSEVQPDSFNENSVIFYLRGGYFTSYVSLRTDLPRPLQFIDNVNVLSDESETKVFRVTTTKSCKSEIKCSYTVSKLQKLHLLQLNIKNQSLDVQSLRDKIISKCGLCNSDEVKKRNFTKPPIQRQGSQLLTMTTLNKMLQWQEKPSVEQRRQVTNLTKQIEVAKFKTKLLAHEKDKKAAHIRQLVTNYTAAVDESDDRGHHLMENYRILSRDSEKLKDWYTKLIQLKELQLHTNAQLQHRRQQLMSQLLFMYPINQLSPQKQLIGGIYLPNSDMLHDCSEDGLAVALGYVSHILLMCSSFLQVPLRYNVTYFGSRSYITDHINAALSDRDRDFPLYAKGKDKMQFNYAVYLLNKNIAQLRWICNQQTPDLRATLANLQHLLKSPDASDELSSSCRSLKKLDSSIGTLYKSTDFLSHFEKPFLGSASNISDPILDTLKLEYQEQSMSPTNRSKKKSESGSRPGLGEILAIPEAYMTQEITSNAFKSFTNTEKFKQLGSAQERIESDSKTSSTKSTYSVISSGHNVVEGLENIEQGTDILHSALNLASDAGAQPIDAKTVIVEERPRRDNYDKLLKQNRRISRSVGSITEEDFDLHSSLELGSDPLINVSAEGSKGFDRGRLDDGQQEFLQKWLDSGPALVCSEENLYPDEILGSTAAISNSDSPLSLRTDALLTTTSFNLIKPK</sequence>
<dbReference type="GO" id="GO:0000323">
    <property type="term" value="C:lytic vacuole"/>
    <property type="evidence" value="ECO:0007669"/>
    <property type="project" value="TreeGrafter"/>
</dbReference>
<organism evidence="3">
    <name type="scientific">Photinus pyralis</name>
    <name type="common">Common eastern firefly</name>
    <name type="synonym">Lampyris pyralis</name>
    <dbReference type="NCBI Taxonomy" id="7054"/>
    <lineage>
        <taxon>Eukaryota</taxon>
        <taxon>Metazoa</taxon>
        <taxon>Ecdysozoa</taxon>
        <taxon>Arthropoda</taxon>
        <taxon>Hexapoda</taxon>
        <taxon>Insecta</taxon>
        <taxon>Pterygota</taxon>
        <taxon>Neoptera</taxon>
        <taxon>Endopterygota</taxon>
        <taxon>Coleoptera</taxon>
        <taxon>Polyphaga</taxon>
        <taxon>Elateriformia</taxon>
        <taxon>Elateroidea</taxon>
        <taxon>Lampyridae</taxon>
        <taxon>Lampyrinae</taxon>
        <taxon>Photinus</taxon>
    </lineage>
</organism>
<name>A0A1Y1KBQ7_PHOPY</name>
<reference evidence="3" key="1">
    <citation type="journal article" date="2016" name="Sci. Rep.">
        <title>Molecular characterization of firefly nuptial gifts: a multi-omics approach sheds light on postcopulatory sexual selection.</title>
        <authorList>
            <person name="Al-Wathiqui N."/>
            <person name="Fallon T.R."/>
            <person name="South A."/>
            <person name="Weng J.K."/>
            <person name="Lewis S.M."/>
        </authorList>
    </citation>
    <scope>NUCLEOTIDE SEQUENCE</scope>
</reference>
<dbReference type="Pfam" id="PF10186">
    <property type="entry name" value="ATG14"/>
    <property type="match status" value="1"/>
</dbReference>
<evidence type="ECO:0008006" key="4">
    <source>
        <dbReference type="Google" id="ProtNLM"/>
    </source>
</evidence>
<proteinExistence type="predicted"/>
<dbReference type="GO" id="GO:0035493">
    <property type="term" value="P:SNARE complex assembly"/>
    <property type="evidence" value="ECO:0007669"/>
    <property type="project" value="TreeGrafter"/>
</dbReference>
<dbReference type="GO" id="GO:0005768">
    <property type="term" value="C:endosome"/>
    <property type="evidence" value="ECO:0007669"/>
    <property type="project" value="TreeGrafter"/>
</dbReference>
<dbReference type="GO" id="GO:0032991">
    <property type="term" value="C:protein-containing complex"/>
    <property type="evidence" value="ECO:0007669"/>
    <property type="project" value="UniProtKB-ARBA"/>
</dbReference>
<protein>
    <recommendedName>
        <fullName evidence="4">C2 domain-containing protein</fullName>
    </recommendedName>
</protein>
<dbReference type="GO" id="GO:0000149">
    <property type="term" value="F:SNARE binding"/>
    <property type="evidence" value="ECO:0007669"/>
    <property type="project" value="TreeGrafter"/>
</dbReference>
<feature type="region of interest" description="Disordered" evidence="2">
    <location>
        <begin position="563"/>
        <end position="583"/>
    </location>
</feature>
<dbReference type="AlphaFoldDB" id="A0A1Y1KBQ7"/>
<accession>A0A1Y1KBQ7</accession>